<accession>A0A9D2RJ35</accession>
<dbReference type="AlphaFoldDB" id="A0A9D2RJ35"/>
<feature type="signal peptide" evidence="1">
    <location>
        <begin position="1"/>
        <end position="23"/>
    </location>
</feature>
<dbReference type="Proteomes" id="UP000824259">
    <property type="component" value="Unassembled WGS sequence"/>
</dbReference>
<name>A0A9D2RJ35_9BACT</name>
<keyword evidence="1" id="KW-0732">Signal</keyword>
<proteinExistence type="predicted"/>
<dbReference type="EMBL" id="DWYR01000014">
    <property type="protein sequence ID" value="HJA99108.1"/>
    <property type="molecule type" value="Genomic_DNA"/>
</dbReference>
<evidence type="ECO:0000256" key="1">
    <source>
        <dbReference type="SAM" id="SignalP"/>
    </source>
</evidence>
<feature type="chain" id="PRO_5039067043" description="DUF4493 domain-containing protein" evidence="1">
    <location>
        <begin position="24"/>
        <end position="529"/>
    </location>
</feature>
<protein>
    <recommendedName>
        <fullName evidence="4">DUF4493 domain-containing protein</fullName>
    </recommendedName>
</protein>
<organism evidence="2 3">
    <name type="scientific">Candidatus Alistipes avicola</name>
    <dbReference type="NCBI Taxonomy" id="2838432"/>
    <lineage>
        <taxon>Bacteria</taxon>
        <taxon>Pseudomonadati</taxon>
        <taxon>Bacteroidota</taxon>
        <taxon>Bacteroidia</taxon>
        <taxon>Bacteroidales</taxon>
        <taxon>Rikenellaceae</taxon>
        <taxon>Alistipes</taxon>
    </lineage>
</organism>
<evidence type="ECO:0000313" key="2">
    <source>
        <dbReference type="EMBL" id="HJA99108.1"/>
    </source>
</evidence>
<comment type="caution">
    <text evidence="2">The sequence shown here is derived from an EMBL/GenBank/DDBJ whole genome shotgun (WGS) entry which is preliminary data.</text>
</comment>
<gene>
    <name evidence="2" type="ORF">H9779_05870</name>
</gene>
<evidence type="ECO:0008006" key="4">
    <source>
        <dbReference type="Google" id="ProtNLM"/>
    </source>
</evidence>
<reference evidence="2" key="2">
    <citation type="submission" date="2021-04" db="EMBL/GenBank/DDBJ databases">
        <authorList>
            <person name="Gilroy R."/>
        </authorList>
    </citation>
    <scope>NUCLEOTIDE SEQUENCE</scope>
    <source>
        <strain evidence="2">CHK169-11906</strain>
    </source>
</reference>
<reference evidence="2" key="1">
    <citation type="journal article" date="2021" name="PeerJ">
        <title>Extensive microbial diversity within the chicken gut microbiome revealed by metagenomics and culture.</title>
        <authorList>
            <person name="Gilroy R."/>
            <person name="Ravi A."/>
            <person name="Getino M."/>
            <person name="Pursley I."/>
            <person name="Horton D.L."/>
            <person name="Alikhan N.F."/>
            <person name="Baker D."/>
            <person name="Gharbi K."/>
            <person name="Hall N."/>
            <person name="Watson M."/>
            <person name="Adriaenssens E.M."/>
            <person name="Foster-Nyarko E."/>
            <person name="Jarju S."/>
            <person name="Secka A."/>
            <person name="Antonio M."/>
            <person name="Oren A."/>
            <person name="Chaudhuri R.R."/>
            <person name="La Ragione R."/>
            <person name="Hildebrand F."/>
            <person name="Pallen M.J."/>
        </authorList>
    </citation>
    <scope>NUCLEOTIDE SEQUENCE</scope>
    <source>
        <strain evidence="2">CHK169-11906</strain>
    </source>
</reference>
<sequence length="529" mass="57364">MRKLFYVASLLAFTILLTTGCTKESSTPIEPSLRLTISNIEATNFAVKVESTDPETLYFVGVTTRESYDALGDPKAAAEAFVQIANQSGQVNWTEADGKLIHQGNTTIEAGESWTINPKREYAVLAFGVGEGGVITLDPVYEFVTTTEVSPSENQLDVTVDAEKGIVTVKTTNDDPYFLDCIEVDRLTDVPQERLAEHIIGIYGSLIDNCIENGDVERDFSRIIEADTDYYAVAFGYLGGYSTTEITMVSFHSAGGGLIPQDCTFDFDVKNITINGANITVIPSNPSTPYFWQVYNKVLVDSYINGAGVAQLMQDGLAIIAEALSDEYGIPITPETAASMVTVTGNDSYAYNTLEASTEYYVVAVGLDNKGRQTTEVQLSTLFTTLSPSTGPEDPMECTIQVNGLTDDGLSVSVIPADKEMTYVGMVGEAEVYSWYTSDAEFLADDIAMWSEMAGAEGMSLSELLSEYGLFLKGDQTYIFPESFEPGVLYMAYTYGLSETGEITAGMQKVFFSLDENGQAHEADGPAGM</sequence>
<evidence type="ECO:0000313" key="3">
    <source>
        <dbReference type="Proteomes" id="UP000824259"/>
    </source>
</evidence>
<dbReference type="PROSITE" id="PS51257">
    <property type="entry name" value="PROKAR_LIPOPROTEIN"/>
    <property type="match status" value="1"/>
</dbReference>